<evidence type="ECO:0000313" key="10">
    <source>
        <dbReference type="EMBL" id="KAK4104524.1"/>
    </source>
</evidence>
<evidence type="ECO:0000256" key="3">
    <source>
        <dbReference type="ARBA" id="ARBA00022448"/>
    </source>
</evidence>
<dbReference type="PIRSF" id="PIRSF000022">
    <property type="entry name" value="Bc1_14K"/>
    <property type="match status" value="1"/>
</dbReference>
<comment type="subcellular location">
    <subcellularLocation>
        <location evidence="1">Mitochondrion inner membrane</location>
        <topology evidence="1">Peripheral membrane protein</topology>
        <orientation evidence="1">Matrix side</orientation>
    </subcellularLocation>
</comment>
<dbReference type="GO" id="GO:0005743">
    <property type="term" value="C:mitochondrial inner membrane"/>
    <property type="evidence" value="ECO:0007669"/>
    <property type="project" value="UniProtKB-SubCell"/>
</dbReference>
<reference evidence="10" key="2">
    <citation type="submission" date="2023-05" db="EMBL/GenBank/DDBJ databases">
        <authorList>
            <consortium name="Lawrence Berkeley National Laboratory"/>
            <person name="Steindorff A."/>
            <person name="Hensen N."/>
            <person name="Bonometti L."/>
            <person name="Westerberg I."/>
            <person name="Brannstrom I.O."/>
            <person name="Guillou S."/>
            <person name="Cros-Aarteil S."/>
            <person name="Calhoun S."/>
            <person name="Haridas S."/>
            <person name="Kuo A."/>
            <person name="Mondo S."/>
            <person name="Pangilinan J."/>
            <person name="Riley R."/>
            <person name="Labutti K."/>
            <person name="Andreopoulos B."/>
            <person name="Lipzen A."/>
            <person name="Chen C."/>
            <person name="Yanf M."/>
            <person name="Daum C."/>
            <person name="Ng V."/>
            <person name="Clum A."/>
            <person name="Ohm R."/>
            <person name="Martin F."/>
            <person name="Silar P."/>
            <person name="Natvig D."/>
            <person name="Lalanne C."/>
            <person name="Gautier V."/>
            <person name="Ament-Velasquez S.L."/>
            <person name="Kruys A."/>
            <person name="Hutchinson M.I."/>
            <person name="Powell A.J."/>
            <person name="Barry K."/>
            <person name="Miller A.N."/>
            <person name="Grigoriev I.V."/>
            <person name="Debuchy R."/>
            <person name="Gladieux P."/>
            <person name="Thoren M.H."/>
            <person name="Johannesson H."/>
        </authorList>
    </citation>
    <scope>NUCLEOTIDE SEQUENCE</scope>
    <source>
        <strain evidence="10">CBS 757.83</strain>
    </source>
</reference>
<evidence type="ECO:0000256" key="8">
    <source>
        <dbReference type="ARBA" id="ARBA00023136"/>
    </source>
</evidence>
<comment type="caution">
    <text evidence="10">The sequence shown here is derived from an EMBL/GenBank/DDBJ whole genome shotgun (WGS) entry which is preliminary data.</text>
</comment>
<dbReference type="FunFam" id="1.10.1090.10:FF:000001">
    <property type="entry name" value="Cytochrome b-c1 complex subunit 7"/>
    <property type="match status" value="1"/>
</dbReference>
<evidence type="ECO:0000256" key="5">
    <source>
        <dbReference type="ARBA" id="ARBA00022792"/>
    </source>
</evidence>
<dbReference type="SUPFAM" id="SSF81524">
    <property type="entry name" value="14 kDa protein of cytochrome bc1 complex (Ubiquinol-cytochrome c reductase)"/>
    <property type="match status" value="1"/>
</dbReference>
<keyword evidence="6 9" id="KW-0249">Electron transport</keyword>
<evidence type="ECO:0000256" key="7">
    <source>
        <dbReference type="ARBA" id="ARBA00023128"/>
    </source>
</evidence>
<keyword evidence="8 9" id="KW-0472">Membrane</keyword>
<protein>
    <recommendedName>
        <fullName evidence="9">Cytochrome b-c1 complex subunit 7</fullName>
    </recommendedName>
</protein>
<dbReference type="Gene3D" id="1.10.1090.10">
    <property type="entry name" value="Cytochrome b-c1 complex subunit 7"/>
    <property type="match status" value="1"/>
</dbReference>
<dbReference type="EMBL" id="MU863626">
    <property type="protein sequence ID" value="KAK4104524.1"/>
    <property type="molecule type" value="Genomic_DNA"/>
</dbReference>
<evidence type="ECO:0000256" key="1">
    <source>
        <dbReference type="ARBA" id="ARBA00004443"/>
    </source>
</evidence>
<dbReference type="Proteomes" id="UP001305647">
    <property type="component" value="Unassembled WGS sequence"/>
</dbReference>
<keyword evidence="7 9" id="KW-0496">Mitochondrion</keyword>
<gene>
    <name evidence="10" type="ORF">N658DRAFT_464132</name>
</gene>
<comment type="function">
    <text evidence="9">Component of the ubiquinol-cytochrome c oxidoreductase, a multisubunit transmembrane complex that is part of the mitochondrial electron transport chain which drives oxidative phosphorylation.</text>
</comment>
<reference evidence="10" key="1">
    <citation type="journal article" date="2023" name="Mol. Phylogenet. Evol.">
        <title>Genome-scale phylogeny and comparative genomics of the fungal order Sordariales.</title>
        <authorList>
            <person name="Hensen N."/>
            <person name="Bonometti L."/>
            <person name="Westerberg I."/>
            <person name="Brannstrom I.O."/>
            <person name="Guillou S."/>
            <person name="Cros-Aarteil S."/>
            <person name="Calhoun S."/>
            <person name="Haridas S."/>
            <person name="Kuo A."/>
            <person name="Mondo S."/>
            <person name="Pangilinan J."/>
            <person name="Riley R."/>
            <person name="LaButti K."/>
            <person name="Andreopoulos B."/>
            <person name="Lipzen A."/>
            <person name="Chen C."/>
            <person name="Yan M."/>
            <person name="Daum C."/>
            <person name="Ng V."/>
            <person name="Clum A."/>
            <person name="Steindorff A."/>
            <person name="Ohm R.A."/>
            <person name="Martin F."/>
            <person name="Silar P."/>
            <person name="Natvig D.O."/>
            <person name="Lalanne C."/>
            <person name="Gautier V."/>
            <person name="Ament-Velasquez S.L."/>
            <person name="Kruys A."/>
            <person name="Hutchinson M.I."/>
            <person name="Powell A.J."/>
            <person name="Barry K."/>
            <person name="Miller A.N."/>
            <person name="Grigoriev I.V."/>
            <person name="Debuchy R."/>
            <person name="Gladieux P."/>
            <person name="Hiltunen Thoren M."/>
            <person name="Johannesson H."/>
        </authorList>
    </citation>
    <scope>NUCLEOTIDE SEQUENCE</scope>
    <source>
        <strain evidence="10">CBS 757.83</strain>
    </source>
</reference>
<dbReference type="Pfam" id="PF02271">
    <property type="entry name" value="UCR_14kD"/>
    <property type="match status" value="1"/>
</dbReference>
<dbReference type="PANTHER" id="PTHR12022:SF0">
    <property type="entry name" value="CYTOCHROME B-C1 COMPLEX SUBUNIT 7"/>
    <property type="match status" value="1"/>
</dbReference>
<dbReference type="InterPro" id="IPR036544">
    <property type="entry name" value="QCR7_sf"/>
</dbReference>
<sequence>MPVAPSLYNAAVKRPWLMSMLKPLAGWYANAAGYRQMGLRADDLILEENETVLKALSRLSPKESYDRIYRIRRATQLSLQHKLLPRAEWTKPEEDVPYLSPILEQMAIESKEKAALDTLTILKKH</sequence>
<accession>A0AAN6Q973</accession>
<keyword evidence="5 9" id="KW-0999">Mitochondrion inner membrane</keyword>
<dbReference type="GO" id="GO:0045275">
    <property type="term" value="C:respiratory chain complex III"/>
    <property type="evidence" value="ECO:0007669"/>
    <property type="project" value="InterPro"/>
</dbReference>
<evidence type="ECO:0000256" key="4">
    <source>
        <dbReference type="ARBA" id="ARBA00022660"/>
    </source>
</evidence>
<comment type="similarity">
    <text evidence="2 9">Belongs to the UQCRB/QCR7 family.</text>
</comment>
<keyword evidence="4 9" id="KW-0679">Respiratory chain</keyword>
<dbReference type="GO" id="GO:0006122">
    <property type="term" value="P:mitochondrial electron transport, ubiquinol to cytochrome c"/>
    <property type="evidence" value="ECO:0007669"/>
    <property type="project" value="InterPro"/>
</dbReference>
<keyword evidence="11" id="KW-1185">Reference proteome</keyword>
<keyword evidence="3 9" id="KW-0813">Transport</keyword>
<name>A0AAN6Q973_9PEZI</name>
<organism evidence="10 11">
    <name type="scientific">Parathielavia hyrcaniae</name>
    <dbReference type="NCBI Taxonomy" id="113614"/>
    <lineage>
        <taxon>Eukaryota</taxon>
        <taxon>Fungi</taxon>
        <taxon>Dikarya</taxon>
        <taxon>Ascomycota</taxon>
        <taxon>Pezizomycotina</taxon>
        <taxon>Sordariomycetes</taxon>
        <taxon>Sordariomycetidae</taxon>
        <taxon>Sordariales</taxon>
        <taxon>Chaetomiaceae</taxon>
        <taxon>Parathielavia</taxon>
    </lineage>
</organism>
<proteinExistence type="inferred from homology"/>
<dbReference type="InterPro" id="IPR003197">
    <property type="entry name" value="QCR7"/>
</dbReference>
<evidence type="ECO:0000256" key="2">
    <source>
        <dbReference type="ARBA" id="ARBA00008554"/>
    </source>
</evidence>
<evidence type="ECO:0000313" key="11">
    <source>
        <dbReference type="Proteomes" id="UP001305647"/>
    </source>
</evidence>
<dbReference type="AlphaFoldDB" id="A0AAN6Q973"/>
<evidence type="ECO:0000256" key="9">
    <source>
        <dbReference type="PIRNR" id="PIRNR000022"/>
    </source>
</evidence>
<evidence type="ECO:0000256" key="6">
    <source>
        <dbReference type="ARBA" id="ARBA00022982"/>
    </source>
</evidence>
<dbReference type="PANTHER" id="PTHR12022">
    <property type="entry name" value="UBIQUINOL-CYTOCHROME C REDUCTASE COMPLEX 14 KD PROTEIN"/>
    <property type="match status" value="1"/>
</dbReference>